<name>A0A2S1R127_9FLAO</name>
<accession>A0A2S1R127</accession>
<organism evidence="4 5">
    <name type="scientific">Flavobacterium album</name>
    <dbReference type="NCBI Taxonomy" id="2175091"/>
    <lineage>
        <taxon>Bacteria</taxon>
        <taxon>Pseudomonadati</taxon>
        <taxon>Bacteroidota</taxon>
        <taxon>Flavobacteriia</taxon>
        <taxon>Flavobacteriales</taxon>
        <taxon>Flavobacteriaceae</taxon>
        <taxon>Flavobacterium</taxon>
    </lineage>
</organism>
<dbReference type="CDD" id="cd08995">
    <property type="entry name" value="GH32_EcAec43-like"/>
    <property type="match status" value="1"/>
</dbReference>
<evidence type="ECO:0000313" key="5">
    <source>
        <dbReference type="Proteomes" id="UP000244929"/>
    </source>
</evidence>
<sequence length="558" mass="61064">MTGIMSPMLTVTQVSRIPLLQIYRHLPKTALTTLLGNNKIITMKLKYIGLAAAITLSFLSCSNDDKYIGGSIMGGETEMSSIYPAPPSQWMGGDEPYYSAGYTGDVMPYYEDGTWHIYFLHDAINKPAGKGFHDIHEYSTTNLSTFTYEGQRIPYGGQDEPDFGVGTGSMVKVGSTYYFYYSGHNEIAAFMANNPRESVLLATSTDMKTWTKQPSFKITAPAGYYDYDFRDPQVFQNPDDGKYWMLVSTQTDPSRKAVLLKFTTTDPASGNWVPEGPLYTTTPEDSYLMMECADVFKMGSYWYMMFSENWSGNKGTHYRMATSINGPWTKPVNDLIDGEYYYAAKTASDGSKRYAFGWAARKAPENDTGGREWAGNLVIHELVQNSDGTLATKAPDAVSTLFTQNTPVTMESSTGTVTESNGGYTLNSTSGTAMATFGAAGKKVRIGAQLSLTNATGAAGFYFNVSDNTYYKVVLEPAQNRIAAYNSNGDLVTRMPLVISQGTAYNIDIIADGSVCVVYINGKVALTNRIYGRDQQKWGIIATGGATASVTGLQVLKP</sequence>
<dbReference type="InterPro" id="IPR032507">
    <property type="entry name" value="BT1760-like_C"/>
</dbReference>
<dbReference type="Gene3D" id="2.115.10.20">
    <property type="entry name" value="Glycosyl hydrolase domain, family 43"/>
    <property type="match status" value="1"/>
</dbReference>
<dbReference type="PANTHER" id="PTHR43101">
    <property type="entry name" value="BETA-FRUCTOSIDASE"/>
    <property type="match status" value="1"/>
</dbReference>
<dbReference type="PANTHER" id="PTHR43101:SF1">
    <property type="entry name" value="BETA-FRUCTOSIDASE"/>
    <property type="match status" value="1"/>
</dbReference>
<keyword evidence="2" id="KW-0326">Glycosidase</keyword>
<evidence type="ECO:0000256" key="1">
    <source>
        <dbReference type="ARBA" id="ARBA00022801"/>
    </source>
</evidence>
<dbReference type="SUPFAM" id="SSF75005">
    <property type="entry name" value="Arabinanase/levansucrase/invertase"/>
    <property type="match status" value="1"/>
</dbReference>
<keyword evidence="5" id="KW-1185">Reference proteome</keyword>
<dbReference type="InterPro" id="IPR023296">
    <property type="entry name" value="Glyco_hydro_beta-prop_sf"/>
</dbReference>
<feature type="domain" description="BT1760-like C-terminal" evidence="3">
    <location>
        <begin position="388"/>
        <end position="547"/>
    </location>
</feature>
<evidence type="ECO:0000313" key="4">
    <source>
        <dbReference type="EMBL" id="AWH86345.1"/>
    </source>
</evidence>
<evidence type="ECO:0000256" key="2">
    <source>
        <dbReference type="ARBA" id="ARBA00023295"/>
    </source>
</evidence>
<dbReference type="GO" id="GO:0005975">
    <property type="term" value="P:carbohydrate metabolic process"/>
    <property type="evidence" value="ECO:0007669"/>
    <property type="project" value="InterPro"/>
</dbReference>
<dbReference type="Gene3D" id="2.60.120.560">
    <property type="entry name" value="Exo-inulinase, domain 1"/>
    <property type="match status" value="1"/>
</dbReference>
<protein>
    <recommendedName>
        <fullName evidence="3">BT1760-like C-terminal domain-containing protein</fullName>
    </recommendedName>
</protein>
<gene>
    <name evidence="4" type="ORF">HYN59_15060</name>
</gene>
<evidence type="ECO:0000259" key="3">
    <source>
        <dbReference type="Pfam" id="PF16346"/>
    </source>
</evidence>
<keyword evidence="1" id="KW-0378">Hydrolase</keyword>
<proteinExistence type="predicted"/>
<dbReference type="OrthoDB" id="9759709at2"/>
<dbReference type="KEGG" id="falb:HYN59_15060"/>
<dbReference type="GO" id="GO:0004553">
    <property type="term" value="F:hydrolase activity, hydrolyzing O-glycosyl compounds"/>
    <property type="evidence" value="ECO:0007669"/>
    <property type="project" value="InterPro"/>
</dbReference>
<dbReference type="SMART" id="SM00640">
    <property type="entry name" value="Glyco_32"/>
    <property type="match status" value="1"/>
</dbReference>
<dbReference type="Pfam" id="PF16346">
    <property type="entry name" value="GH32_BT1760-like_C"/>
    <property type="match status" value="1"/>
</dbReference>
<dbReference type="InterPro" id="IPR001362">
    <property type="entry name" value="Glyco_hydro_32"/>
</dbReference>
<dbReference type="InterPro" id="IPR013320">
    <property type="entry name" value="ConA-like_dom_sf"/>
</dbReference>
<dbReference type="Proteomes" id="UP000244929">
    <property type="component" value="Chromosome"/>
</dbReference>
<reference evidence="4 5" key="1">
    <citation type="submission" date="2018-04" db="EMBL/GenBank/DDBJ databases">
        <title>Genome sequencing of Flavobacterium sp. HYN0059.</title>
        <authorList>
            <person name="Yi H."/>
            <person name="Baek C."/>
        </authorList>
    </citation>
    <scope>NUCLEOTIDE SEQUENCE [LARGE SCALE GENOMIC DNA]</scope>
    <source>
        <strain evidence="4 5">HYN0059</strain>
    </source>
</reference>
<dbReference type="SUPFAM" id="SSF49899">
    <property type="entry name" value="Concanavalin A-like lectins/glucanases"/>
    <property type="match status" value="1"/>
</dbReference>
<dbReference type="EMBL" id="CP029186">
    <property type="protein sequence ID" value="AWH86345.1"/>
    <property type="molecule type" value="Genomic_DNA"/>
</dbReference>
<dbReference type="InterPro" id="IPR051214">
    <property type="entry name" value="GH32_Enzymes"/>
</dbReference>
<dbReference type="AlphaFoldDB" id="A0A2S1R127"/>